<dbReference type="RefSeq" id="WP_088885245.1">
    <property type="nucleotide sequence ID" value="NZ_CP014855.1"/>
</dbReference>
<sequence>MKKLGVFLVFLVLSGILAGEVLADNDYKEVQENSYQVHWDGSAEVTFRTILYGPEDMLNKTKETIIQMGLENATKLFVNQKVQSLKNLGLNLENATGKIIGYNTTDPLETVITGRITNLAKYYSYDGVWEITLDALRISDLANINPTVINSSIYLENYFTVTLPSGAKVTNITKGFDVESNGSYIKLETKEDGGKVTVHSIIYLKNGVSRDDLKTLYAKLQPVIITYTGQSGNEVYSTWKMTTETNITIRSNETIVDTLEKYEEPESYVNSLKMQFLIGGVQTAEQSIYQNRLEQFQTNGIKVINGNVKLLNLNSTEPLMVKYHWILQGLIGTANGNYIYTYDPRLELGNLTFPYRLTVAINETKTTRIILPEGYKFTSIPQNISVETKAGSVKMTINKVSDREVVISSNVYLTYGAPSKDYRDLMAQIPENVEFKYEKTGGSGICGPAGLLLIGLVPLIIRRRK</sequence>
<accession>A0A2Z2M6Q0</accession>
<dbReference type="KEGG" id="tgg:A3K92_05145"/>
<reference evidence="2 3" key="1">
    <citation type="submission" date="2016-03" db="EMBL/GenBank/DDBJ databases">
        <title>Complete genome sequence of Thermococcus gorgonarius.</title>
        <authorList>
            <person name="Oger P.M."/>
        </authorList>
    </citation>
    <scope>NUCLEOTIDE SEQUENCE [LARGE SCALE GENOMIC DNA]</scope>
    <source>
        <strain evidence="2 3">W-12</strain>
    </source>
</reference>
<dbReference type="Proteomes" id="UP000250134">
    <property type="component" value="Chromosome"/>
</dbReference>
<gene>
    <name evidence="2" type="ORF">A3K92_05145</name>
</gene>
<feature type="transmembrane region" description="Helical" evidence="1">
    <location>
        <begin position="441"/>
        <end position="461"/>
    </location>
</feature>
<evidence type="ECO:0000313" key="3">
    <source>
        <dbReference type="Proteomes" id="UP000250134"/>
    </source>
</evidence>
<dbReference type="GeneID" id="33331914"/>
<keyword evidence="1" id="KW-0472">Membrane</keyword>
<dbReference type="Gene3D" id="2.60.120.1130">
    <property type="match status" value="1"/>
</dbReference>
<keyword evidence="1" id="KW-1133">Transmembrane helix</keyword>
<protein>
    <submittedName>
        <fullName evidence="2">Uncharacterized protein</fullName>
    </submittedName>
</protein>
<keyword evidence="1" id="KW-0812">Transmembrane</keyword>
<dbReference type="OrthoDB" id="94709at2157"/>
<organism evidence="2 3">
    <name type="scientific">Thermococcus gorgonarius</name>
    <dbReference type="NCBI Taxonomy" id="71997"/>
    <lineage>
        <taxon>Archaea</taxon>
        <taxon>Methanobacteriati</taxon>
        <taxon>Methanobacteriota</taxon>
        <taxon>Thermococci</taxon>
        <taxon>Thermococcales</taxon>
        <taxon>Thermococcaceae</taxon>
        <taxon>Thermococcus</taxon>
    </lineage>
</organism>
<dbReference type="EMBL" id="CP014855">
    <property type="protein sequence ID" value="ASJ00909.1"/>
    <property type="molecule type" value="Genomic_DNA"/>
</dbReference>
<evidence type="ECO:0000313" key="2">
    <source>
        <dbReference type="EMBL" id="ASJ00909.1"/>
    </source>
</evidence>
<proteinExistence type="predicted"/>
<keyword evidence="3" id="KW-1185">Reference proteome</keyword>
<evidence type="ECO:0000256" key="1">
    <source>
        <dbReference type="SAM" id="Phobius"/>
    </source>
</evidence>
<name>A0A2Z2M6Q0_THEGO</name>
<dbReference type="AlphaFoldDB" id="A0A2Z2M6Q0"/>